<protein>
    <recommendedName>
        <fullName evidence="3">MazG-like nucleotide pyrophosphohydrolase family protein</fullName>
    </recommendedName>
</protein>
<organism evidence="1 2">
    <name type="scientific">Victivallis lenta</name>
    <dbReference type="NCBI Taxonomy" id="2606640"/>
    <lineage>
        <taxon>Bacteria</taxon>
        <taxon>Pseudomonadati</taxon>
        <taxon>Lentisphaerota</taxon>
        <taxon>Lentisphaeria</taxon>
        <taxon>Victivallales</taxon>
        <taxon>Victivallaceae</taxon>
        <taxon>Victivallis</taxon>
    </lineage>
</organism>
<dbReference type="RefSeq" id="WP_154420590.1">
    <property type="nucleotide sequence ID" value="NZ_VUNS01000035.1"/>
</dbReference>
<comment type="caution">
    <text evidence="1">The sequence shown here is derived from an EMBL/GenBank/DDBJ whole genome shotgun (WGS) entry which is preliminary data.</text>
</comment>
<evidence type="ECO:0008006" key="3">
    <source>
        <dbReference type="Google" id="ProtNLM"/>
    </source>
</evidence>
<name>A0A844GA35_9BACT</name>
<dbReference type="Proteomes" id="UP000435649">
    <property type="component" value="Unassembled WGS sequence"/>
</dbReference>
<proteinExistence type="predicted"/>
<evidence type="ECO:0000313" key="2">
    <source>
        <dbReference type="Proteomes" id="UP000435649"/>
    </source>
</evidence>
<gene>
    <name evidence="1" type="ORF">FYJ85_20400</name>
</gene>
<reference evidence="1 2" key="1">
    <citation type="submission" date="2019-08" db="EMBL/GenBank/DDBJ databases">
        <title>In-depth cultivation of the pig gut microbiome towards novel bacterial diversity and tailored functional studies.</title>
        <authorList>
            <person name="Wylensek D."/>
            <person name="Hitch T.C.A."/>
            <person name="Clavel T."/>
        </authorList>
    </citation>
    <scope>NUCLEOTIDE SEQUENCE [LARGE SCALE GENOMIC DNA]</scope>
    <source>
        <strain evidence="1 2">BBE-744-WT-12</strain>
    </source>
</reference>
<dbReference type="AlphaFoldDB" id="A0A844GA35"/>
<dbReference type="EMBL" id="VUNS01000035">
    <property type="protein sequence ID" value="MST99391.1"/>
    <property type="molecule type" value="Genomic_DNA"/>
</dbReference>
<evidence type="ECO:0000313" key="1">
    <source>
        <dbReference type="EMBL" id="MST99391.1"/>
    </source>
</evidence>
<keyword evidence="2" id="KW-1185">Reference proteome</keyword>
<sequence length="91" mass="10185">MNIEIALAQIFSEVERAEKLHPDWPTNPIHQAAIVTEEAGELLQASLNHNERRGSKKAMITEAIHTAASVIRFLKNINEESDESFHNVSVP</sequence>
<accession>A0A844GA35</accession>